<dbReference type="AlphaFoldDB" id="A0A1I1GFD7"/>
<dbReference type="Gene3D" id="1.10.1740.10">
    <property type="match status" value="1"/>
</dbReference>
<accession>A0A1I1GFD7</accession>
<dbReference type="InterPro" id="IPR007394">
    <property type="entry name" value="UPF0122"/>
</dbReference>
<dbReference type="GO" id="GO:0003700">
    <property type="term" value="F:DNA-binding transcription factor activity"/>
    <property type="evidence" value="ECO:0007669"/>
    <property type="project" value="InterPro"/>
</dbReference>
<dbReference type="EMBL" id="FOLT01000003">
    <property type="protein sequence ID" value="SFC10214.1"/>
    <property type="molecule type" value="Genomic_DNA"/>
</dbReference>
<dbReference type="Proteomes" id="UP000199612">
    <property type="component" value="Unassembled WGS sequence"/>
</dbReference>
<evidence type="ECO:0000313" key="4">
    <source>
        <dbReference type="Proteomes" id="UP000199612"/>
    </source>
</evidence>
<gene>
    <name evidence="3" type="ORF">SAMN04488102_10348</name>
</gene>
<comment type="function">
    <text evidence="2">Might take part in the signal recognition particle (SRP) pathway. This is inferred from the conservation of its genetic proximity to ftsY/ffh. May be a regulatory protein.</text>
</comment>
<evidence type="ECO:0000256" key="2">
    <source>
        <dbReference type="ARBA" id="ARBA00024764"/>
    </source>
</evidence>
<dbReference type="SUPFAM" id="SSF88659">
    <property type="entry name" value="Sigma3 and sigma4 domains of RNA polymerase sigma factors"/>
    <property type="match status" value="1"/>
</dbReference>
<evidence type="ECO:0000256" key="1">
    <source>
        <dbReference type="ARBA" id="ARBA00008720"/>
    </source>
</evidence>
<reference evidence="4" key="1">
    <citation type="submission" date="2016-10" db="EMBL/GenBank/DDBJ databases">
        <authorList>
            <person name="Varghese N."/>
            <person name="Submissions S."/>
        </authorList>
    </citation>
    <scope>NUCLEOTIDE SEQUENCE [LARGE SCALE GENOMIC DNA]</scope>
    <source>
        <strain evidence="4">DSM 23664</strain>
    </source>
</reference>
<dbReference type="STRING" id="753702.SAMN04488102_10348"/>
<dbReference type="RefSeq" id="WP_143079449.1">
    <property type="nucleotide sequence ID" value="NZ_FOLT01000003.1"/>
</dbReference>
<dbReference type="InterPro" id="IPR013325">
    <property type="entry name" value="RNA_pol_sigma_r2"/>
</dbReference>
<dbReference type="Pfam" id="PF04297">
    <property type="entry name" value="UPF0122"/>
    <property type="match status" value="1"/>
</dbReference>
<proteinExistence type="inferred from homology"/>
<dbReference type="InterPro" id="IPR013324">
    <property type="entry name" value="RNA_pol_sigma_r3/r4-like"/>
</dbReference>
<dbReference type="Gene3D" id="1.10.10.10">
    <property type="entry name" value="Winged helix-like DNA-binding domain superfamily/Winged helix DNA-binding domain"/>
    <property type="match status" value="1"/>
</dbReference>
<sequence length="186" mass="22043">MKTQEKKRYLTEEMAADFFFVHDAIVYGALKKCQIPYNHPDYEDYVQIGRLKLVEAYEAFPKDLLEEEAFYQFTGYAFQKVKWGVLDEIRIMVRRAEREMPMPEDFEPMVVEDRSGVDEDVLMRDVYQSMLSCLTEVEQTYLNDAVIHQLSVTDIAKKRGVSRKTVYAWRQRVAERLVQYKTVLKN</sequence>
<name>A0A1I1GFD7_9LACT</name>
<dbReference type="SUPFAM" id="SSF88946">
    <property type="entry name" value="Sigma2 domain of RNA polymerase sigma factors"/>
    <property type="match status" value="1"/>
</dbReference>
<dbReference type="OrthoDB" id="2248780at2"/>
<organism evidence="3 4">
    <name type="scientific">Alkalibacterium subtropicum</name>
    <dbReference type="NCBI Taxonomy" id="753702"/>
    <lineage>
        <taxon>Bacteria</taxon>
        <taxon>Bacillati</taxon>
        <taxon>Bacillota</taxon>
        <taxon>Bacilli</taxon>
        <taxon>Lactobacillales</taxon>
        <taxon>Carnobacteriaceae</taxon>
        <taxon>Alkalibacterium</taxon>
    </lineage>
</organism>
<comment type="similarity">
    <text evidence="1">Belongs to the UPF0122 family.</text>
</comment>
<dbReference type="InterPro" id="IPR036388">
    <property type="entry name" value="WH-like_DNA-bd_sf"/>
</dbReference>
<dbReference type="GO" id="GO:0006352">
    <property type="term" value="P:DNA-templated transcription initiation"/>
    <property type="evidence" value="ECO:0007669"/>
    <property type="project" value="InterPro"/>
</dbReference>
<keyword evidence="4" id="KW-1185">Reference proteome</keyword>
<protein>
    <submittedName>
        <fullName evidence="3">RNA polymerase sigma factor, sigma-70 family</fullName>
    </submittedName>
</protein>
<evidence type="ECO:0000313" key="3">
    <source>
        <dbReference type="EMBL" id="SFC10214.1"/>
    </source>
</evidence>